<dbReference type="EC" id="3.1.4.-" evidence="11"/>
<evidence type="ECO:0000256" key="5">
    <source>
        <dbReference type="ARBA" id="ARBA00037913"/>
    </source>
</evidence>
<dbReference type="Gene3D" id="1.10.1300.10">
    <property type="entry name" value="3'5'-cyclic nucleotide phosphodiesterase, catalytic domain"/>
    <property type="match status" value="1"/>
</dbReference>
<accession>A0A8C2IGG8</accession>
<evidence type="ECO:0000256" key="10">
    <source>
        <dbReference type="PIRSR" id="PIRSR623088-3"/>
    </source>
</evidence>
<evidence type="ECO:0000259" key="12">
    <source>
        <dbReference type="PROSITE" id="PS51845"/>
    </source>
</evidence>
<dbReference type="Pfam" id="PF00233">
    <property type="entry name" value="PDEase_I"/>
    <property type="match status" value="1"/>
</dbReference>
<evidence type="ECO:0000256" key="2">
    <source>
        <dbReference type="ARBA" id="ARBA00022535"/>
    </source>
</evidence>
<comment type="cofactor">
    <cofactor evidence="11">
        <name>a divalent metal cation</name>
        <dbReference type="ChEBI" id="CHEBI:60240"/>
    </cofactor>
    <text evidence="11">Binds 2 divalent metal cations per subunit. Site 1 may preferentially bind zinc ions, while site 2 has a preference for magnesium and/or manganese ions.</text>
</comment>
<dbReference type="Ensembl" id="ENSCCRT00020087126.1">
    <property type="protein sequence ID" value="ENSCCRP00020079493.1"/>
    <property type="gene ID" value="ENSCCRG00020036934.1"/>
</dbReference>
<feature type="binding site" evidence="10">
    <location>
        <position position="258"/>
    </location>
    <ligand>
        <name>Zn(2+)</name>
        <dbReference type="ChEBI" id="CHEBI:29105"/>
        <label>2</label>
    </ligand>
</feature>
<feature type="active site" description="Proton donor" evidence="8">
    <location>
        <position position="217"/>
    </location>
</feature>
<evidence type="ECO:0000256" key="4">
    <source>
        <dbReference type="ARBA" id="ARBA00022801"/>
    </source>
</evidence>
<evidence type="ECO:0000256" key="6">
    <source>
        <dbReference type="ARBA" id="ARBA00058791"/>
    </source>
</evidence>
<keyword evidence="4 11" id="KW-0378">Hydrolase</keyword>
<sequence>MGSASSAHRMIYLDVDGRTQKVVFSRFCSPCDIKELFCTATGLSRSPYKVVPITGGQLADKEELFQNVLTQVAEQFSRAFKINELKTEVTNRLAMLEKRVELEGMKVVEIEKCRSDIKKLREEMASRNNSSFLDDNKKLTPRRDVPSYPKYHLSQETLEALRQPIFDVWQWEPNEMLSCLEHMYHDLGLVKDFNINPITLKRWLLCIHDNYRSNPFHNFRHCFCVTQMMYSMIYLCNLQEKFTQVDILILMTAAVCHDLDHPGYNNTYQINARTELAVRYNDISPLENHHCAVAFQIFSQPDCNIFANFDPEAFKQIRQGTITLILATDMAQHGEILDSFRQKVDNFDFTDEEHVTCLKMVLIKCCDISNEVRPMEVSEPWVDCLLEEYFMQSDREKAEGLPVAPFMDREKVTKPTAQIGFIKFVLIPMFETVLKVNGLGLDLKVQYETCCGYQVVIMLVLCVLQLFPQIEEVMVQPLRESRDRYEELKQIDDAMNEVCKLFFLLFLLVCF</sequence>
<dbReference type="InterPro" id="IPR023088">
    <property type="entry name" value="PDEase"/>
</dbReference>
<feature type="binding site" evidence="9">
    <location>
        <position position="367"/>
    </location>
    <ligand>
        <name>AMP</name>
        <dbReference type="ChEBI" id="CHEBI:456215"/>
    </ligand>
</feature>
<dbReference type="InterPro" id="IPR036971">
    <property type="entry name" value="PDEase_catalytic_dom_sf"/>
</dbReference>
<feature type="binding site" evidence="10">
    <location>
        <position position="257"/>
    </location>
    <ligand>
        <name>Zn(2+)</name>
        <dbReference type="ChEBI" id="CHEBI:29105"/>
        <label>1</label>
    </ligand>
</feature>
<dbReference type="InterPro" id="IPR023174">
    <property type="entry name" value="PDEase_CS"/>
</dbReference>
<dbReference type="InterPro" id="IPR003607">
    <property type="entry name" value="HD/PDEase_dom"/>
</dbReference>
<keyword evidence="3 10" id="KW-0479">Metal-binding</keyword>
<dbReference type="Proteomes" id="UP000694701">
    <property type="component" value="Unplaced"/>
</dbReference>
<evidence type="ECO:0000313" key="13">
    <source>
        <dbReference type="Ensembl" id="ENSCCRP00020079493.1"/>
    </source>
</evidence>
<feature type="binding site" evidence="10">
    <location>
        <position position="258"/>
    </location>
    <ligand>
        <name>Zn(2+)</name>
        <dbReference type="ChEBI" id="CHEBI:29105"/>
        <label>1</label>
    </ligand>
</feature>
<evidence type="ECO:0000256" key="9">
    <source>
        <dbReference type="PIRSR" id="PIRSR623088-2"/>
    </source>
</evidence>
<dbReference type="SMART" id="SM00471">
    <property type="entry name" value="HDc"/>
    <property type="match status" value="1"/>
</dbReference>
<dbReference type="CDD" id="cd00077">
    <property type="entry name" value="HDc"/>
    <property type="match status" value="1"/>
</dbReference>
<protein>
    <recommendedName>
        <fullName evidence="11">Phosphodiesterase</fullName>
        <ecNumber evidence="11">3.1.4.-</ecNumber>
    </recommendedName>
</protein>
<evidence type="ECO:0000256" key="1">
    <source>
        <dbReference type="ARBA" id="ARBA00000583"/>
    </source>
</evidence>
<reference evidence="13" key="1">
    <citation type="submission" date="2025-08" db="UniProtKB">
        <authorList>
            <consortium name="Ensembl"/>
        </authorList>
    </citation>
    <scope>IDENTIFICATION</scope>
</reference>
<dbReference type="PANTHER" id="PTHR11347">
    <property type="entry name" value="CYCLIC NUCLEOTIDE PHOSPHODIESTERASE"/>
    <property type="match status" value="1"/>
</dbReference>
<dbReference type="PROSITE" id="PS51845">
    <property type="entry name" value="PDEASE_I_2"/>
    <property type="match status" value="1"/>
</dbReference>
<comment type="similarity">
    <text evidence="7">Belongs to the cyclic nucleotide phosphodiesterase family. PDE9 subfamily.</text>
</comment>
<feature type="binding site" evidence="9">
    <location>
        <position position="418"/>
    </location>
    <ligand>
        <name>AMP</name>
        <dbReference type="ChEBI" id="CHEBI:456215"/>
    </ligand>
</feature>
<dbReference type="FunFam" id="1.10.1300.10:FF:000006">
    <property type="entry name" value="Phosphodiesterase 9A"/>
    <property type="match status" value="1"/>
</dbReference>
<feature type="binding site" evidence="9">
    <location>
        <position position="258"/>
    </location>
    <ligand>
        <name>AMP</name>
        <dbReference type="ChEBI" id="CHEBI:456215"/>
    </ligand>
</feature>
<dbReference type="GO" id="GO:0047555">
    <property type="term" value="F:3',5'-cyclic-GMP phosphodiesterase activity"/>
    <property type="evidence" value="ECO:0007669"/>
    <property type="project" value="UniProtKB-EC"/>
</dbReference>
<dbReference type="GO" id="GO:0007165">
    <property type="term" value="P:signal transduction"/>
    <property type="evidence" value="ECO:0007669"/>
    <property type="project" value="InterPro"/>
</dbReference>
<dbReference type="SUPFAM" id="SSF109604">
    <property type="entry name" value="HD-domain/PDEase-like"/>
    <property type="match status" value="1"/>
</dbReference>
<feature type="binding site" evidence="9">
    <location>
        <begin position="217"/>
        <end position="221"/>
    </location>
    <ligand>
        <name>AMP</name>
        <dbReference type="ChEBI" id="CHEBI:456215"/>
    </ligand>
</feature>
<keyword evidence="2" id="KW-0140">cGMP</keyword>
<dbReference type="GO" id="GO:0046872">
    <property type="term" value="F:metal ion binding"/>
    <property type="evidence" value="ECO:0007669"/>
    <property type="project" value="UniProtKB-KW"/>
</dbReference>
<evidence type="ECO:0000256" key="7">
    <source>
        <dbReference type="ARBA" id="ARBA00061167"/>
    </source>
</evidence>
<evidence type="ECO:0000256" key="11">
    <source>
        <dbReference type="RuleBase" id="RU363067"/>
    </source>
</evidence>
<feature type="binding site" evidence="10">
    <location>
        <position position="367"/>
    </location>
    <ligand>
        <name>Zn(2+)</name>
        <dbReference type="ChEBI" id="CHEBI:29105"/>
        <label>1</label>
    </ligand>
</feature>
<name>A0A8C2IGG8_CYPCA</name>
<evidence type="ECO:0000256" key="8">
    <source>
        <dbReference type="PIRSR" id="PIRSR623088-1"/>
    </source>
</evidence>
<dbReference type="PRINTS" id="PR00387">
    <property type="entry name" value="PDIESTERASE1"/>
</dbReference>
<feature type="binding site" evidence="10">
    <location>
        <position position="221"/>
    </location>
    <ligand>
        <name>Zn(2+)</name>
        <dbReference type="ChEBI" id="CHEBI:29105"/>
        <label>1</label>
    </ligand>
</feature>
<feature type="domain" description="PDEase" evidence="12">
    <location>
        <begin position="141"/>
        <end position="492"/>
    </location>
</feature>
<comment type="catalytic activity">
    <reaction evidence="1">
        <text>3',5'-cyclic GMP + H2O = GMP + H(+)</text>
        <dbReference type="Rhea" id="RHEA:16957"/>
        <dbReference type="ChEBI" id="CHEBI:15377"/>
        <dbReference type="ChEBI" id="CHEBI:15378"/>
        <dbReference type="ChEBI" id="CHEBI:57746"/>
        <dbReference type="ChEBI" id="CHEBI:58115"/>
        <dbReference type="EC" id="3.1.4.35"/>
    </reaction>
</comment>
<organism evidence="13 14">
    <name type="scientific">Cyprinus carpio</name>
    <name type="common">Common carp</name>
    <dbReference type="NCBI Taxonomy" id="7962"/>
    <lineage>
        <taxon>Eukaryota</taxon>
        <taxon>Metazoa</taxon>
        <taxon>Chordata</taxon>
        <taxon>Craniata</taxon>
        <taxon>Vertebrata</taxon>
        <taxon>Euteleostomi</taxon>
        <taxon>Actinopterygii</taxon>
        <taxon>Neopterygii</taxon>
        <taxon>Teleostei</taxon>
        <taxon>Ostariophysi</taxon>
        <taxon>Cypriniformes</taxon>
        <taxon>Cyprinidae</taxon>
        <taxon>Cyprininae</taxon>
        <taxon>Cyprinus</taxon>
    </lineage>
</organism>
<comment type="function">
    <text evidence="6">Specifically hydrolyzes the second messenger cGMP, which is a key regulator of many important physiological processes. Highly specific: compared to other members of the cyclic nucleotide phosphodiesterase family, has the highest affinity and selectivity for cGMP. Specifically regulates natriuretic-peptide-dependent cGMP signaling in heart, acting as a regulator of cardiac hypertrophy in myocytes and muscle. Does not regulate nitric oxide-dependent cGMP in heart. Additional experiments are required to confirm whether its ability to hydrolyze natriuretic-peptide-dependent cGMP is specific to heart or is a general feature of the protein. In brain, involved in cognitive function, such as learning and long-term memory.</text>
</comment>
<dbReference type="InterPro" id="IPR002073">
    <property type="entry name" value="PDEase_catalytic_dom"/>
</dbReference>
<evidence type="ECO:0000256" key="3">
    <source>
        <dbReference type="ARBA" id="ARBA00022723"/>
    </source>
</evidence>
<dbReference type="PROSITE" id="PS00126">
    <property type="entry name" value="PDEASE_I_1"/>
    <property type="match status" value="1"/>
</dbReference>
<evidence type="ECO:0000313" key="14">
    <source>
        <dbReference type="Proteomes" id="UP000694701"/>
    </source>
</evidence>
<comment type="pathway">
    <text evidence="5">Purine metabolism; 3',5'-cyclic GMP degradation; GMP from 3',5'-cyclic GMP: step 1/1.</text>
</comment>
<proteinExistence type="inferred from homology"/>
<dbReference type="AlphaFoldDB" id="A0A8C2IGG8"/>